<dbReference type="PANTHER" id="PTHR19376">
    <property type="entry name" value="DNA-DIRECTED RNA POLYMERASE"/>
    <property type="match status" value="1"/>
</dbReference>
<proteinExistence type="inferred from homology"/>
<reference evidence="10 11" key="1">
    <citation type="journal article" date="2018" name="Syst. Appl. Microbiol.">
        <title>A new symbiotic nanoarchaeote (Candidatus Nanoclepta minutus) and its host (Zestosphaera tikiterensis gen. nov., sp. nov.) from a New Zealand hot spring.</title>
        <authorList>
            <person name="St John E."/>
            <person name="Liu Y."/>
            <person name="Podar M."/>
            <person name="Stott M.B."/>
            <person name="Meneghin J."/>
            <person name="Chen Z."/>
            <person name="Lagutin K."/>
            <person name="Mitchell K."/>
            <person name="Reysenbach A.L."/>
        </authorList>
    </citation>
    <scope>NUCLEOTIDE SEQUENCE [LARGE SCALE GENOMIC DNA]</scope>
    <source>
        <strain evidence="10">NZ3</strain>
    </source>
</reference>
<evidence type="ECO:0000313" key="11">
    <source>
        <dbReference type="Proteomes" id="UP000244093"/>
    </source>
</evidence>
<dbReference type="NCBIfam" id="TIGR02389">
    <property type="entry name" value="RNA_pol_rpoA2"/>
    <property type="match status" value="1"/>
</dbReference>
<keyword evidence="5 8" id="KW-0238">DNA-binding</keyword>
<dbReference type="HAMAP" id="MF_00411">
    <property type="entry name" value="RNApol_arch_Rpo1C"/>
    <property type="match status" value="1"/>
</dbReference>
<keyword evidence="6 8" id="KW-0804">Transcription</keyword>
<dbReference type="GO" id="GO:0000428">
    <property type="term" value="C:DNA-directed RNA polymerase complex"/>
    <property type="evidence" value="ECO:0007669"/>
    <property type="project" value="UniProtKB-KW"/>
</dbReference>
<evidence type="ECO:0000256" key="6">
    <source>
        <dbReference type="ARBA" id="ARBA00023163"/>
    </source>
</evidence>
<comment type="subunit">
    <text evidence="8">Part of the RNA polymerase complex.</text>
</comment>
<dbReference type="Proteomes" id="UP000244093">
    <property type="component" value="Unassembled WGS sequence"/>
</dbReference>
<dbReference type="CDD" id="cd06528">
    <property type="entry name" value="RNAP_A"/>
    <property type="match status" value="1"/>
</dbReference>
<sequence>MRVLKVVEPAKDILPEALYYELVNSLFKACQKYEVRDEELIIIRDDAIRTYLSSMVDPGEPVGTVAAQSIGEPGTQMTLRTFHFAGVRELNVTLGLPRLIELVDAKRVPDTPMMEIHLDEEHKYDKSKAVEIARKIEMTVLENVTSSADIDLTEMRLIITLDPEMLEDKGLTRDEIIKALAKGKTLAGRVHPSEDDPNVIYVDLPKNYNDVLKAQKFRDRLLKIKLKGVKGIKKVIPQERTDPETGRKYYVLITDGSNLEAVLKIEGINPSKVRTNSIHEIETILGIEAAREALIREIKNTLNEQGLDVDIRHVMLLADMMTRSGTVKQIGRHGVVGEKPSVLARAAFEVTVKNLFDASIRGEVDNMRGIAENVIIGQIAPIGTALVELKMNPAKIKSVIKEVERGE</sequence>
<dbReference type="InterPro" id="IPR045867">
    <property type="entry name" value="DNA-dir_RpoC_beta_prime"/>
</dbReference>
<comment type="caution">
    <text evidence="10">The sequence shown here is derived from an EMBL/GenBank/DDBJ whole genome shotgun (WGS) entry which is preliminary data.</text>
</comment>
<comment type="catalytic activity">
    <reaction evidence="7 8">
        <text>RNA(n) + a ribonucleoside 5'-triphosphate = RNA(n+1) + diphosphate</text>
        <dbReference type="Rhea" id="RHEA:21248"/>
        <dbReference type="Rhea" id="RHEA-COMP:14527"/>
        <dbReference type="Rhea" id="RHEA-COMP:17342"/>
        <dbReference type="ChEBI" id="CHEBI:33019"/>
        <dbReference type="ChEBI" id="CHEBI:61557"/>
        <dbReference type="ChEBI" id="CHEBI:140395"/>
        <dbReference type="EC" id="2.7.7.6"/>
    </reaction>
</comment>
<evidence type="ECO:0000256" key="2">
    <source>
        <dbReference type="ARBA" id="ARBA00022490"/>
    </source>
</evidence>
<evidence type="ECO:0000313" key="10">
    <source>
        <dbReference type="EMBL" id="PUA32884.1"/>
    </source>
</evidence>
<evidence type="ECO:0000256" key="7">
    <source>
        <dbReference type="ARBA" id="ARBA00048552"/>
    </source>
</evidence>
<dbReference type="PANTHER" id="PTHR19376:SF32">
    <property type="entry name" value="DNA-DIRECTED RNA POLYMERASE III SUBUNIT RPC1"/>
    <property type="match status" value="1"/>
</dbReference>
<dbReference type="GO" id="GO:0006351">
    <property type="term" value="P:DNA-templated transcription"/>
    <property type="evidence" value="ECO:0007669"/>
    <property type="project" value="UniProtKB-UniRule"/>
</dbReference>
<dbReference type="GO" id="GO:0005737">
    <property type="term" value="C:cytoplasm"/>
    <property type="evidence" value="ECO:0007669"/>
    <property type="project" value="UniProtKB-SubCell"/>
</dbReference>
<dbReference type="Pfam" id="PF04998">
    <property type="entry name" value="RNA_pol_Rpb1_5"/>
    <property type="match status" value="1"/>
</dbReference>
<comment type="similarity">
    <text evidence="8">Belongs to the RNA polymerase beta' chain family.</text>
</comment>
<evidence type="ECO:0000256" key="8">
    <source>
        <dbReference type="HAMAP-Rule" id="MF_00411"/>
    </source>
</evidence>
<keyword evidence="3 8" id="KW-0808">Transferase</keyword>
<comment type="subcellular location">
    <subcellularLocation>
        <location evidence="8">Cytoplasm</location>
    </subcellularLocation>
</comment>
<dbReference type="SUPFAM" id="SSF64484">
    <property type="entry name" value="beta and beta-prime subunits of DNA dependent RNA-polymerase"/>
    <property type="match status" value="1"/>
</dbReference>
<dbReference type="EC" id="2.7.7.6" evidence="8"/>
<dbReference type="Gene3D" id="1.10.150.390">
    <property type="match status" value="1"/>
</dbReference>
<name>A0A2R7Y5U6_9CREN</name>
<accession>A0A2R7Y5U6</accession>
<dbReference type="AlphaFoldDB" id="A0A2R7Y5U6"/>
<evidence type="ECO:0000259" key="9">
    <source>
        <dbReference type="Pfam" id="PF04998"/>
    </source>
</evidence>
<dbReference type="InterPro" id="IPR012757">
    <property type="entry name" value="RPO1C"/>
</dbReference>
<evidence type="ECO:0000256" key="3">
    <source>
        <dbReference type="ARBA" id="ARBA00022679"/>
    </source>
</evidence>
<evidence type="ECO:0000256" key="5">
    <source>
        <dbReference type="ARBA" id="ARBA00023125"/>
    </source>
</evidence>
<dbReference type="GO" id="GO:0003677">
    <property type="term" value="F:DNA binding"/>
    <property type="evidence" value="ECO:0007669"/>
    <property type="project" value="UniProtKB-UniRule"/>
</dbReference>
<comment type="function">
    <text evidence="8">DNA-dependent RNA polymerase (RNAP) catalyzes the transcription of DNA into RNA using the four ribonucleoside triphosphates as substrates. Forms part of the jaw domain.</text>
</comment>
<dbReference type="GO" id="GO:0003899">
    <property type="term" value="F:DNA-directed RNA polymerase activity"/>
    <property type="evidence" value="ECO:0007669"/>
    <property type="project" value="UniProtKB-UniRule"/>
</dbReference>
<evidence type="ECO:0000256" key="1">
    <source>
        <dbReference type="ARBA" id="ARBA00022478"/>
    </source>
</evidence>
<keyword evidence="2 8" id="KW-0963">Cytoplasm</keyword>
<evidence type="ECO:0000256" key="4">
    <source>
        <dbReference type="ARBA" id="ARBA00022695"/>
    </source>
</evidence>
<keyword evidence="1 8" id="KW-0240">DNA-directed RNA polymerase</keyword>
<dbReference type="EMBL" id="NBVN01000003">
    <property type="protein sequence ID" value="PUA32884.1"/>
    <property type="molecule type" value="Genomic_DNA"/>
</dbReference>
<dbReference type="InterPro" id="IPR007081">
    <property type="entry name" value="RNA_pol_Rpb1_5"/>
</dbReference>
<protein>
    <recommendedName>
        <fullName evidence="8">DNA-directed RNA polymerase subunit Rpo1C</fullName>
        <ecNumber evidence="8">2.7.7.6</ecNumber>
    </recommendedName>
    <alternativeName>
        <fullName evidence="8">DNA-directed RNA polymerase subunit A''</fullName>
    </alternativeName>
</protein>
<keyword evidence="4 8" id="KW-0548">Nucleotidyltransferase</keyword>
<organism evidence="10 11">
    <name type="scientific">Zestosphaera tikiterensis</name>
    <dbReference type="NCBI Taxonomy" id="1973259"/>
    <lineage>
        <taxon>Archaea</taxon>
        <taxon>Thermoproteota</taxon>
        <taxon>Thermoprotei</taxon>
        <taxon>Desulfurococcales</taxon>
        <taxon>Desulfurococcaceae</taxon>
        <taxon>Zestosphaera</taxon>
    </lineage>
</organism>
<feature type="domain" description="RNA polymerase Rpb1" evidence="9">
    <location>
        <begin position="47"/>
        <end position="340"/>
    </location>
</feature>
<gene>
    <name evidence="8" type="primary">rpo1C</name>
    <name evidence="8" type="synonym">rpoA2</name>
    <name evidence="10" type="ORF">B7O98_05030</name>
</gene>